<dbReference type="Proteomes" id="UP000178230">
    <property type="component" value="Unassembled WGS sequence"/>
</dbReference>
<evidence type="ECO:0000256" key="1">
    <source>
        <dbReference type="SAM" id="Phobius"/>
    </source>
</evidence>
<evidence type="ECO:0008006" key="4">
    <source>
        <dbReference type="Google" id="ProtNLM"/>
    </source>
</evidence>
<feature type="transmembrane region" description="Helical" evidence="1">
    <location>
        <begin position="118"/>
        <end position="135"/>
    </location>
</feature>
<feature type="transmembrane region" description="Helical" evidence="1">
    <location>
        <begin position="315"/>
        <end position="333"/>
    </location>
</feature>
<feature type="transmembrane region" description="Helical" evidence="1">
    <location>
        <begin position="268"/>
        <end position="285"/>
    </location>
</feature>
<feature type="transmembrane region" description="Helical" evidence="1">
    <location>
        <begin position="7"/>
        <end position="26"/>
    </location>
</feature>
<comment type="caution">
    <text evidence="2">The sequence shown here is derived from an EMBL/GenBank/DDBJ whole genome shotgun (WGS) entry which is preliminary data.</text>
</comment>
<feature type="transmembrane region" description="Helical" evidence="1">
    <location>
        <begin position="292"/>
        <end position="309"/>
    </location>
</feature>
<gene>
    <name evidence="2" type="ORF">A2Y99_00875</name>
</gene>
<protein>
    <recommendedName>
        <fullName evidence="4">Glycosyltransferase RgtA/B/C/D-like domain-containing protein</fullName>
    </recommendedName>
</protein>
<organism evidence="2 3">
    <name type="scientific">Candidatus Gottesmanbacteria bacterium RBG_13_37_7</name>
    <dbReference type="NCBI Taxonomy" id="1798369"/>
    <lineage>
        <taxon>Bacteria</taxon>
        <taxon>Candidatus Gottesmaniibacteriota</taxon>
    </lineage>
</organism>
<feature type="transmembrane region" description="Helical" evidence="1">
    <location>
        <begin position="83"/>
        <end position="111"/>
    </location>
</feature>
<feature type="transmembrane region" description="Helical" evidence="1">
    <location>
        <begin position="141"/>
        <end position="159"/>
    </location>
</feature>
<dbReference type="AlphaFoldDB" id="A0A1F5YJK5"/>
<keyword evidence="1" id="KW-0472">Membrane</keyword>
<feature type="transmembrane region" description="Helical" evidence="1">
    <location>
        <begin position="345"/>
        <end position="364"/>
    </location>
</feature>
<evidence type="ECO:0000313" key="3">
    <source>
        <dbReference type="Proteomes" id="UP000178230"/>
    </source>
</evidence>
<feature type="transmembrane region" description="Helical" evidence="1">
    <location>
        <begin position="190"/>
        <end position="207"/>
    </location>
</feature>
<keyword evidence="1" id="KW-1133">Transmembrane helix</keyword>
<name>A0A1F5YJK5_9BACT</name>
<proteinExistence type="predicted"/>
<dbReference type="EMBL" id="MFIY01000011">
    <property type="protein sequence ID" value="OGG00389.1"/>
    <property type="molecule type" value="Genomic_DNA"/>
</dbReference>
<evidence type="ECO:0000313" key="2">
    <source>
        <dbReference type="EMBL" id="OGG00389.1"/>
    </source>
</evidence>
<reference evidence="2 3" key="1">
    <citation type="journal article" date="2016" name="Nat. Commun.">
        <title>Thousands of microbial genomes shed light on interconnected biogeochemical processes in an aquifer system.</title>
        <authorList>
            <person name="Anantharaman K."/>
            <person name="Brown C.T."/>
            <person name="Hug L.A."/>
            <person name="Sharon I."/>
            <person name="Castelle C.J."/>
            <person name="Probst A.J."/>
            <person name="Thomas B.C."/>
            <person name="Singh A."/>
            <person name="Wilkins M.J."/>
            <person name="Karaoz U."/>
            <person name="Brodie E.L."/>
            <person name="Williams K.H."/>
            <person name="Hubbard S.S."/>
            <person name="Banfield J.F."/>
        </authorList>
    </citation>
    <scope>NUCLEOTIDE SEQUENCE [LARGE SCALE GENOMIC DNA]</scope>
</reference>
<keyword evidence="1" id="KW-0812">Transmembrane</keyword>
<accession>A0A1F5YJK5</accession>
<feature type="transmembrane region" description="Helical" evidence="1">
    <location>
        <begin position="219"/>
        <end position="238"/>
    </location>
</feature>
<sequence length="500" mass="58564">MDRKKIFGYLKAFLIISLFFLLSLQIPDDPDFGLHLNTGRFILTNKIFPQTDIFSFSLPSHPYVYYSWLSDILISLVYDNMSFFNMIGISGLVRLAFLWTMLGAISTYVLYRSSGDTFWVWLIFMVVVTVIISSIKVRPQMFSYVFCIILLCLLLRLRLRTMQKVKINILTESASFILLFLLWANMHLGFIAGLLIMIIFLTVDFLVDREKSFVSKLYLYVGIIIFSLLSTLLNPYGLDLYRQAREIFTSPILRKMNFEWMSLISREPPHWIFAGCVIIVYLFYLKQKKIDWRLFIISLVLFLLTLRSIRTAMMFLVFFLPIVSKTLMVLPSPMRLIKTFSLNRLPLYLALTVLPLGIFYRVIFNITDLKNSIEELDSNNTIINKYNYPSATIDYLKNDPKKYRLFNYYVWGGYLVWKIPQNKVFFTGFMDTFKTDGRYFFEDYFDIADVRNNWEEILNKYQIDAVLLPSSTKLVGKLRKSGNWSIVAEDGNSILLVKGD</sequence>